<proteinExistence type="predicted"/>
<name>A0AAP0BGK4_9ASPA</name>
<evidence type="ECO:0000313" key="3">
    <source>
        <dbReference type="Proteomes" id="UP001418222"/>
    </source>
</evidence>
<accession>A0AAP0BGK4</accession>
<gene>
    <name evidence="2" type="ORF">KSP39_PZI012570</name>
</gene>
<dbReference type="Proteomes" id="UP001418222">
    <property type="component" value="Unassembled WGS sequence"/>
</dbReference>
<organism evidence="2 3">
    <name type="scientific">Platanthera zijinensis</name>
    <dbReference type="NCBI Taxonomy" id="2320716"/>
    <lineage>
        <taxon>Eukaryota</taxon>
        <taxon>Viridiplantae</taxon>
        <taxon>Streptophyta</taxon>
        <taxon>Embryophyta</taxon>
        <taxon>Tracheophyta</taxon>
        <taxon>Spermatophyta</taxon>
        <taxon>Magnoliopsida</taxon>
        <taxon>Liliopsida</taxon>
        <taxon>Asparagales</taxon>
        <taxon>Orchidaceae</taxon>
        <taxon>Orchidoideae</taxon>
        <taxon>Orchideae</taxon>
        <taxon>Orchidinae</taxon>
        <taxon>Platanthera</taxon>
    </lineage>
</organism>
<evidence type="ECO:0000256" key="1">
    <source>
        <dbReference type="SAM" id="Coils"/>
    </source>
</evidence>
<dbReference type="AlphaFoldDB" id="A0AAP0BGK4"/>
<feature type="coiled-coil region" evidence="1">
    <location>
        <begin position="293"/>
        <end position="327"/>
    </location>
</feature>
<reference evidence="2 3" key="1">
    <citation type="journal article" date="2022" name="Nat. Plants">
        <title>Genomes of leafy and leafless Platanthera orchids illuminate the evolution of mycoheterotrophy.</title>
        <authorList>
            <person name="Li M.H."/>
            <person name="Liu K.W."/>
            <person name="Li Z."/>
            <person name="Lu H.C."/>
            <person name="Ye Q.L."/>
            <person name="Zhang D."/>
            <person name="Wang J.Y."/>
            <person name="Li Y.F."/>
            <person name="Zhong Z.M."/>
            <person name="Liu X."/>
            <person name="Yu X."/>
            <person name="Liu D.K."/>
            <person name="Tu X.D."/>
            <person name="Liu B."/>
            <person name="Hao Y."/>
            <person name="Liao X.Y."/>
            <person name="Jiang Y.T."/>
            <person name="Sun W.H."/>
            <person name="Chen J."/>
            <person name="Chen Y.Q."/>
            <person name="Ai Y."/>
            <person name="Zhai J.W."/>
            <person name="Wu S.S."/>
            <person name="Zhou Z."/>
            <person name="Hsiao Y.Y."/>
            <person name="Wu W.L."/>
            <person name="Chen Y.Y."/>
            <person name="Lin Y.F."/>
            <person name="Hsu J.L."/>
            <person name="Li C.Y."/>
            <person name="Wang Z.W."/>
            <person name="Zhao X."/>
            <person name="Zhong W.Y."/>
            <person name="Ma X.K."/>
            <person name="Ma L."/>
            <person name="Huang J."/>
            <person name="Chen G.Z."/>
            <person name="Huang M.Z."/>
            <person name="Huang L."/>
            <person name="Peng D.H."/>
            <person name="Luo Y.B."/>
            <person name="Zou S.Q."/>
            <person name="Chen S.P."/>
            <person name="Lan S."/>
            <person name="Tsai W.C."/>
            <person name="Van de Peer Y."/>
            <person name="Liu Z.J."/>
        </authorList>
    </citation>
    <scope>NUCLEOTIDE SEQUENCE [LARGE SCALE GENOMIC DNA]</scope>
    <source>
        <strain evidence="2">Lor287</strain>
    </source>
</reference>
<keyword evidence="1" id="KW-0175">Coiled coil</keyword>
<keyword evidence="3" id="KW-1185">Reference proteome</keyword>
<protein>
    <submittedName>
        <fullName evidence="2">Uncharacterized protein</fullName>
    </submittedName>
</protein>
<evidence type="ECO:0000313" key="2">
    <source>
        <dbReference type="EMBL" id="KAK8937410.1"/>
    </source>
</evidence>
<dbReference type="EMBL" id="JBBWWQ010000010">
    <property type="protein sequence ID" value="KAK8937410.1"/>
    <property type="molecule type" value="Genomic_DNA"/>
</dbReference>
<sequence>MENGAMVCDLQTWEDEISWKQDLEIFQSQVDSLRGKLLELKVGIQCTKDDAKSELDLLWCKVGTISTLLTYLKSKARNMAVMHLSQCVCAIKHEDGMKLINLHDTTLSDCSKGMSPFENLSKEPSLTLSKEPSLTLSKETLLTSNFKLGSLNTNVQACTGDVLKSVGMVTDIMESLVKRVIAAETEVANEKEKVSLGLTELRRKALQIEIMSAKFKEMENFAAGTNDKLNEMRQKVEYMVQETSRQKQHAAENELELSRVKQDFEMLKSYVNHLIRSRDVLSSESQLQTREVFDRLVEKNSRLENEKLQKEAEVQKLMDQNIKLRNLLDKKDTQLLAMNEQCKFMALNKTGI</sequence>
<comment type="caution">
    <text evidence="2">The sequence shown here is derived from an EMBL/GenBank/DDBJ whole genome shotgun (WGS) entry which is preliminary data.</text>
</comment>